<evidence type="ECO:0000313" key="4">
    <source>
        <dbReference type="EMBL" id="AMX02895.1"/>
    </source>
</evidence>
<dbReference type="PROSITE" id="PS00687">
    <property type="entry name" value="ALDEHYDE_DEHYDR_GLU"/>
    <property type="match status" value="1"/>
</dbReference>
<keyword evidence="5" id="KW-1185">Reference proteome</keyword>
<gene>
    <name evidence="4" type="ORF">A3224_10180</name>
</gene>
<dbReference type="RefSeq" id="WP_067154070.1">
    <property type="nucleotide sequence ID" value="NZ_CP014864.1"/>
</dbReference>
<dbReference type="EMBL" id="CP014864">
    <property type="protein sequence ID" value="AMX02895.1"/>
    <property type="molecule type" value="Genomic_DNA"/>
</dbReference>
<dbReference type="SUPFAM" id="SSF53720">
    <property type="entry name" value="ALDH-like"/>
    <property type="match status" value="1"/>
</dbReference>
<name>A0A143HME2_MICTH</name>
<dbReference type="Pfam" id="PF00171">
    <property type="entry name" value="Aldedh"/>
    <property type="match status" value="1"/>
</dbReference>
<dbReference type="InterPro" id="IPR015590">
    <property type="entry name" value="Aldehyde_DH_dom"/>
</dbReference>
<dbReference type="GeneID" id="76608418"/>
<dbReference type="PANTHER" id="PTHR43353:SF5">
    <property type="entry name" value="SUCCINATE-SEMIALDEHYDE DEHYDROGENASE, MITOCHONDRIAL"/>
    <property type="match status" value="1"/>
</dbReference>
<proteinExistence type="inferred from homology"/>
<evidence type="ECO:0000256" key="2">
    <source>
        <dbReference type="ARBA" id="ARBA00023002"/>
    </source>
</evidence>
<evidence type="ECO:0000313" key="5">
    <source>
        <dbReference type="Proteomes" id="UP000076077"/>
    </source>
</evidence>
<sequence>MTLSKCMYIGGELCEGNATMDVVNPATEQVVGRVAEAGVADACLALEAAERAFPLWSGTSIAERVEWMQRLRQAVLDTEEHLRECVHLEMGKPWASTEEDFRMLAHSLAYYAEEISRIHAESLVDRDGTHVHLLSRQPVGVAAAFLAWNFPLLNLAYKLGPAMAAGCPIVIKPSSKTPLSAYAVGELCAHIGLPAGVVNIISGVDHEIGDAISSSTIPALITLIGSTQTGMHVMRNGATSIKRYSMELGGNAPVLIFPDADLDLAADVVCGVKFANAGQICVTPNRVFVHSEVVDSFREKVLARTHAVKVGYDRHGDIDMGPVIDGAAWERIHGLVRDAVANGARLLTGGGRPEGVERGSFYAPTVIDGVSEKMRIYREEVFGPVISLLTFDDDEAVIAAANDTEAGLSSFIFTQDRKKADWCAEKLRFGEVQINGIKYAIDLPHCGVKQSGIGVDCSPLALDDYLAIKRVTRAIEH</sequence>
<keyword evidence="2 3" id="KW-0560">Oxidoreductase</keyword>
<protein>
    <submittedName>
        <fullName evidence="4">NAD-dependent succinate-semialdehyde dehydrogenase</fullName>
    </submittedName>
</protein>
<dbReference type="KEGG" id="mthd:A3224_10180"/>
<evidence type="ECO:0000256" key="3">
    <source>
        <dbReference type="RuleBase" id="RU003345"/>
    </source>
</evidence>
<dbReference type="FunFam" id="3.40.605.10:FF:000007">
    <property type="entry name" value="NAD/NADP-dependent betaine aldehyde dehydrogenase"/>
    <property type="match status" value="1"/>
</dbReference>
<comment type="similarity">
    <text evidence="1 3">Belongs to the aldehyde dehydrogenase family.</text>
</comment>
<dbReference type="CDD" id="cd07103">
    <property type="entry name" value="ALDH_F5_SSADH_GabD"/>
    <property type="match status" value="1"/>
</dbReference>
<dbReference type="Gene3D" id="3.40.309.10">
    <property type="entry name" value="Aldehyde Dehydrogenase, Chain A, domain 2"/>
    <property type="match status" value="1"/>
</dbReference>
<dbReference type="InterPro" id="IPR016162">
    <property type="entry name" value="Ald_DH_N"/>
</dbReference>
<organism evidence="4 5">
    <name type="scientific">Microbulbifer thermotolerans</name>
    <dbReference type="NCBI Taxonomy" id="252514"/>
    <lineage>
        <taxon>Bacteria</taxon>
        <taxon>Pseudomonadati</taxon>
        <taxon>Pseudomonadota</taxon>
        <taxon>Gammaproteobacteria</taxon>
        <taxon>Cellvibrionales</taxon>
        <taxon>Microbulbiferaceae</taxon>
        <taxon>Microbulbifer</taxon>
    </lineage>
</organism>
<dbReference type="Proteomes" id="UP000076077">
    <property type="component" value="Chromosome"/>
</dbReference>
<accession>A0A143HME2</accession>
<dbReference type="InterPro" id="IPR029510">
    <property type="entry name" value="Ald_DH_CS_GLU"/>
</dbReference>
<dbReference type="InterPro" id="IPR050740">
    <property type="entry name" value="Aldehyde_DH_Superfamily"/>
</dbReference>
<dbReference type="Gene3D" id="3.40.605.10">
    <property type="entry name" value="Aldehyde Dehydrogenase, Chain A, domain 1"/>
    <property type="match status" value="1"/>
</dbReference>
<dbReference type="PANTHER" id="PTHR43353">
    <property type="entry name" value="SUCCINATE-SEMIALDEHYDE DEHYDROGENASE, MITOCHONDRIAL"/>
    <property type="match status" value="1"/>
</dbReference>
<dbReference type="InterPro" id="IPR016161">
    <property type="entry name" value="Ald_DH/histidinol_DH"/>
</dbReference>
<dbReference type="GO" id="GO:0016620">
    <property type="term" value="F:oxidoreductase activity, acting on the aldehyde or oxo group of donors, NAD or NADP as acceptor"/>
    <property type="evidence" value="ECO:0007669"/>
    <property type="project" value="InterPro"/>
</dbReference>
<dbReference type="AlphaFoldDB" id="A0A143HME2"/>
<dbReference type="OrthoDB" id="5887723at2"/>
<dbReference type="STRING" id="252514.A3224_10180"/>
<reference evidence="5" key="1">
    <citation type="submission" date="2016-03" db="EMBL/GenBank/DDBJ databases">
        <authorList>
            <person name="Lee Y.-S."/>
            <person name="Choi Y.-L."/>
        </authorList>
    </citation>
    <scope>NUCLEOTIDE SEQUENCE [LARGE SCALE GENOMIC DNA]</scope>
    <source>
        <strain evidence="5">DAU221</strain>
    </source>
</reference>
<evidence type="ECO:0000256" key="1">
    <source>
        <dbReference type="ARBA" id="ARBA00009986"/>
    </source>
</evidence>
<dbReference type="InterPro" id="IPR016163">
    <property type="entry name" value="Ald_DH_C"/>
</dbReference>
<dbReference type="FunFam" id="3.40.309.10:FF:000009">
    <property type="entry name" value="Aldehyde dehydrogenase A"/>
    <property type="match status" value="1"/>
</dbReference>